<organism evidence="12 13">
    <name type="scientific">Juglans regia</name>
    <name type="common">English walnut</name>
    <dbReference type="NCBI Taxonomy" id="51240"/>
    <lineage>
        <taxon>Eukaryota</taxon>
        <taxon>Viridiplantae</taxon>
        <taxon>Streptophyta</taxon>
        <taxon>Embryophyta</taxon>
        <taxon>Tracheophyta</taxon>
        <taxon>Spermatophyta</taxon>
        <taxon>Magnoliopsida</taxon>
        <taxon>eudicotyledons</taxon>
        <taxon>Gunneridae</taxon>
        <taxon>Pentapetalae</taxon>
        <taxon>rosids</taxon>
        <taxon>fabids</taxon>
        <taxon>Fagales</taxon>
        <taxon>Juglandaceae</taxon>
        <taxon>Juglans</taxon>
    </lineage>
</organism>
<dbReference type="SUPFAM" id="SSF49503">
    <property type="entry name" value="Cupredoxins"/>
    <property type="match status" value="1"/>
</dbReference>
<keyword evidence="5 10" id="KW-0472">Membrane</keyword>
<keyword evidence="8" id="KW-0449">Lipoprotein</keyword>
<proteinExistence type="inferred from homology"/>
<evidence type="ECO:0000259" key="11">
    <source>
        <dbReference type="PROSITE" id="PS51485"/>
    </source>
</evidence>
<protein>
    <recommendedName>
        <fullName evidence="11">Phytocyanin domain-containing protein</fullName>
    </recommendedName>
</protein>
<dbReference type="GO" id="GO:0098552">
    <property type="term" value="C:side of membrane"/>
    <property type="evidence" value="ECO:0007669"/>
    <property type="project" value="UniProtKB-KW"/>
</dbReference>
<dbReference type="Proteomes" id="UP000619265">
    <property type="component" value="Unassembled WGS sequence"/>
</dbReference>
<keyword evidence="3" id="KW-0336">GPI-anchor</keyword>
<dbReference type="AlphaFoldDB" id="A0A833XAL3"/>
<dbReference type="CDD" id="cd11019">
    <property type="entry name" value="OsENODL1_like"/>
    <property type="match status" value="1"/>
</dbReference>
<name>A0A833XAL3_JUGRE</name>
<keyword evidence="7" id="KW-0325">Glycoprotein</keyword>
<evidence type="ECO:0000313" key="12">
    <source>
        <dbReference type="EMBL" id="KAF5461200.1"/>
    </source>
</evidence>
<evidence type="ECO:0000256" key="2">
    <source>
        <dbReference type="ARBA" id="ARBA00022475"/>
    </source>
</evidence>
<gene>
    <name evidence="12" type="ORF">F2P56_021018</name>
</gene>
<dbReference type="InterPro" id="IPR008972">
    <property type="entry name" value="Cupredoxin"/>
</dbReference>
<evidence type="ECO:0000256" key="8">
    <source>
        <dbReference type="ARBA" id="ARBA00023288"/>
    </source>
</evidence>
<evidence type="ECO:0000256" key="6">
    <source>
        <dbReference type="ARBA" id="ARBA00023157"/>
    </source>
</evidence>
<dbReference type="InterPro" id="IPR041846">
    <property type="entry name" value="ENL_dom"/>
</dbReference>
<reference evidence="12" key="1">
    <citation type="submission" date="2015-10" db="EMBL/GenBank/DDBJ databases">
        <authorList>
            <person name="Martinez-Garcia P.J."/>
            <person name="Crepeau M.W."/>
            <person name="Puiu D."/>
            <person name="Gonzalez-Ibeas D."/>
            <person name="Whalen J."/>
            <person name="Stevens K."/>
            <person name="Paul R."/>
            <person name="Butterfield T."/>
            <person name="Britton M."/>
            <person name="Reagan R."/>
            <person name="Chakraborty S."/>
            <person name="Walawage S.L."/>
            <person name="Vasquez-Gross H.A."/>
            <person name="Cardeno C."/>
            <person name="Famula R."/>
            <person name="Pratt K."/>
            <person name="Kuruganti S."/>
            <person name="Aradhya M.K."/>
            <person name="Leslie C.A."/>
            <person name="Dandekar A.M."/>
            <person name="Salzberg S.L."/>
            <person name="Wegrzyn J.L."/>
            <person name="Langley C.H."/>
            <person name="Neale D.B."/>
        </authorList>
    </citation>
    <scope>NUCLEOTIDE SEQUENCE</scope>
    <source>
        <tissue evidence="12">Leaves</tissue>
    </source>
</reference>
<comment type="subcellular location">
    <subcellularLocation>
        <location evidence="1">Cell membrane</location>
        <topology evidence="1">Lipid-anchor</topology>
        <topology evidence="1">GPI-anchor</topology>
    </subcellularLocation>
</comment>
<comment type="caution">
    <text evidence="12">The sequence shown here is derived from an EMBL/GenBank/DDBJ whole genome shotgun (WGS) entry which is preliminary data.</text>
</comment>
<reference evidence="12" key="2">
    <citation type="submission" date="2020-03" db="EMBL/GenBank/DDBJ databases">
        <title>Walnut 2.0.</title>
        <authorList>
            <person name="Marrano A."/>
            <person name="Britton M."/>
            <person name="Zimin A.V."/>
            <person name="Zaini P.A."/>
            <person name="Workman R."/>
            <person name="Puiu D."/>
            <person name="Bianco L."/>
            <person name="Allen B.J."/>
            <person name="Troggio M."/>
            <person name="Leslie C.A."/>
            <person name="Timp W."/>
            <person name="Dendekar A."/>
            <person name="Salzberg S.L."/>
            <person name="Neale D.B."/>
        </authorList>
    </citation>
    <scope>NUCLEOTIDE SEQUENCE</scope>
    <source>
        <tissue evidence="12">Leaves</tissue>
    </source>
</reference>
<dbReference type="Pfam" id="PF02298">
    <property type="entry name" value="Cu_bind_like"/>
    <property type="match status" value="1"/>
</dbReference>
<dbReference type="PANTHER" id="PTHR33021">
    <property type="entry name" value="BLUE COPPER PROTEIN"/>
    <property type="match status" value="1"/>
</dbReference>
<feature type="domain" description="Phytocyanin" evidence="11">
    <location>
        <begin position="45"/>
        <end position="149"/>
    </location>
</feature>
<evidence type="ECO:0000313" key="13">
    <source>
        <dbReference type="Proteomes" id="UP000619265"/>
    </source>
</evidence>
<dbReference type="Gramene" id="Jr09_16340_p1">
    <property type="protein sequence ID" value="cds.Jr09_16340_p1"/>
    <property type="gene ID" value="Jr09_16340"/>
</dbReference>
<dbReference type="GO" id="GO:0005886">
    <property type="term" value="C:plasma membrane"/>
    <property type="evidence" value="ECO:0007669"/>
    <property type="project" value="UniProtKB-SubCell"/>
</dbReference>
<evidence type="ECO:0000256" key="5">
    <source>
        <dbReference type="ARBA" id="ARBA00023136"/>
    </source>
</evidence>
<dbReference type="FunFam" id="2.60.40.420:FF:000010">
    <property type="entry name" value="Early nodulin-like protein 1"/>
    <property type="match status" value="1"/>
</dbReference>
<comment type="similarity">
    <text evidence="9">Belongs to the early nodulin-like (ENODL) family.</text>
</comment>
<evidence type="ECO:0000256" key="7">
    <source>
        <dbReference type="ARBA" id="ARBA00023180"/>
    </source>
</evidence>
<evidence type="ECO:0000256" key="3">
    <source>
        <dbReference type="ARBA" id="ARBA00022622"/>
    </source>
</evidence>
<keyword evidence="6" id="KW-1015">Disulfide bond</keyword>
<evidence type="ECO:0000256" key="10">
    <source>
        <dbReference type="SAM" id="Phobius"/>
    </source>
</evidence>
<accession>A0A833XAL3</accession>
<dbReference type="InterPro" id="IPR039391">
    <property type="entry name" value="Phytocyanin-like"/>
</dbReference>
<keyword evidence="10" id="KW-0812">Transmembrane</keyword>
<dbReference type="GO" id="GO:0009055">
    <property type="term" value="F:electron transfer activity"/>
    <property type="evidence" value="ECO:0007669"/>
    <property type="project" value="InterPro"/>
</dbReference>
<feature type="transmembrane region" description="Helical" evidence="10">
    <location>
        <begin position="20"/>
        <end position="40"/>
    </location>
</feature>
<evidence type="ECO:0000256" key="1">
    <source>
        <dbReference type="ARBA" id="ARBA00004609"/>
    </source>
</evidence>
<dbReference type="InterPro" id="IPR003245">
    <property type="entry name" value="Phytocyanin_dom"/>
</dbReference>
<dbReference type="PROSITE" id="PS51485">
    <property type="entry name" value="PHYTOCYANIN"/>
    <property type="match status" value="1"/>
</dbReference>
<evidence type="ECO:0000256" key="4">
    <source>
        <dbReference type="ARBA" id="ARBA00022729"/>
    </source>
</evidence>
<dbReference type="Gene3D" id="2.60.40.420">
    <property type="entry name" value="Cupredoxins - blue copper proteins"/>
    <property type="match status" value="1"/>
</dbReference>
<evidence type="ECO:0000256" key="9">
    <source>
        <dbReference type="ARBA" id="ARBA00035011"/>
    </source>
</evidence>
<keyword evidence="10" id="KW-1133">Transmembrane helix</keyword>
<keyword evidence="4" id="KW-0732">Signal</keyword>
<keyword evidence="2" id="KW-1003">Cell membrane</keyword>
<sequence length="217" mass="24230">MRGITYRSSMALIPSVTKLVVLFVYHVIFTTIFCIALVAVSATSFQFQVGGERGWIKPSGNETMTNYDKWATNNRFHVGDTLYFRYRPNDSVLAVNYTDYKNCIVFNPISKFSDGNTLLRIDRYGFFYFISGQPGHCKAGQKLVIRVMVQSSQVAKTPRTAPSPKGNNGDSGDDDDWDFFNWGPPSLNSTIKRSNSTASCILTFLGGVLVILSLFIV</sequence>
<feature type="transmembrane region" description="Helical" evidence="10">
    <location>
        <begin position="197"/>
        <end position="216"/>
    </location>
</feature>
<dbReference type="EMBL" id="LIHL02000009">
    <property type="protein sequence ID" value="KAF5461200.1"/>
    <property type="molecule type" value="Genomic_DNA"/>
</dbReference>
<dbReference type="PANTHER" id="PTHR33021:SF14">
    <property type="entry name" value="OS01G0272700 PROTEIN"/>
    <property type="match status" value="1"/>
</dbReference>